<reference evidence="1 2" key="1">
    <citation type="submission" date="2019-02" db="EMBL/GenBank/DDBJ databases">
        <title>Pedobacter sp. RP-1-14 sp. nov., isolated from Arctic soil.</title>
        <authorList>
            <person name="Dahal R.H."/>
        </authorList>
    </citation>
    <scope>NUCLEOTIDE SEQUENCE [LARGE SCALE GENOMIC DNA]</scope>
    <source>
        <strain evidence="1 2">RP-1-14</strain>
    </source>
</reference>
<dbReference type="AlphaFoldDB" id="A0A4R0NT93"/>
<keyword evidence="1" id="KW-0413">Isomerase</keyword>
<name>A0A4R0NT93_9SPHI</name>
<dbReference type="GO" id="GO:0016853">
    <property type="term" value="F:isomerase activity"/>
    <property type="evidence" value="ECO:0007669"/>
    <property type="project" value="UniProtKB-KW"/>
</dbReference>
<sequence length="121" mass="13812">MKTIEESITQYGHAWNVQGLENIKTALEDCWIQQSTYVDTQNEMVKGIDGLASLINGFHHVAPGHTLRQLSKVDFHHNCGRFKWENIGPNGDKMEGMDYFEYNDDNQITCIVGFFGPFTNL</sequence>
<dbReference type="EMBL" id="SJSL01000001">
    <property type="protein sequence ID" value="TCD03143.1"/>
    <property type="molecule type" value="Genomic_DNA"/>
</dbReference>
<protein>
    <submittedName>
        <fullName evidence="1">Isomerase</fullName>
    </submittedName>
</protein>
<organism evidence="1 2">
    <name type="scientific">Pedobacter psychroterrae</name>
    <dbReference type="NCBI Taxonomy" id="2530453"/>
    <lineage>
        <taxon>Bacteria</taxon>
        <taxon>Pseudomonadati</taxon>
        <taxon>Bacteroidota</taxon>
        <taxon>Sphingobacteriia</taxon>
        <taxon>Sphingobacteriales</taxon>
        <taxon>Sphingobacteriaceae</taxon>
        <taxon>Pedobacter</taxon>
    </lineage>
</organism>
<dbReference type="SUPFAM" id="SSF54427">
    <property type="entry name" value="NTF2-like"/>
    <property type="match status" value="1"/>
</dbReference>
<dbReference type="RefSeq" id="WP_131593465.1">
    <property type="nucleotide sequence ID" value="NZ_SJSL01000001.1"/>
</dbReference>
<evidence type="ECO:0000313" key="1">
    <source>
        <dbReference type="EMBL" id="TCD03143.1"/>
    </source>
</evidence>
<accession>A0A4R0NT93</accession>
<comment type="caution">
    <text evidence="1">The sequence shown here is derived from an EMBL/GenBank/DDBJ whole genome shotgun (WGS) entry which is preliminary data.</text>
</comment>
<gene>
    <name evidence="1" type="ORF">EZ437_03985</name>
</gene>
<dbReference type="InterPro" id="IPR032710">
    <property type="entry name" value="NTF2-like_dom_sf"/>
</dbReference>
<keyword evidence="2" id="KW-1185">Reference proteome</keyword>
<proteinExistence type="predicted"/>
<dbReference type="Gene3D" id="3.10.450.50">
    <property type="match status" value="1"/>
</dbReference>
<dbReference type="OrthoDB" id="9808719at2"/>
<evidence type="ECO:0000313" key="2">
    <source>
        <dbReference type="Proteomes" id="UP000293347"/>
    </source>
</evidence>
<dbReference type="Proteomes" id="UP000293347">
    <property type="component" value="Unassembled WGS sequence"/>
</dbReference>